<comment type="subcellular location">
    <subcellularLocation>
        <location evidence="1 9">Cytoplasm</location>
    </subcellularLocation>
</comment>
<dbReference type="InterPro" id="IPR013762">
    <property type="entry name" value="Integrase-like_cat_sf"/>
</dbReference>
<dbReference type="InterPro" id="IPR011010">
    <property type="entry name" value="DNA_brk_join_enz"/>
</dbReference>
<dbReference type="InterPro" id="IPR004107">
    <property type="entry name" value="Integrase_SAM-like_N"/>
</dbReference>
<feature type="active site" evidence="9">
    <location>
        <position position="284"/>
    </location>
</feature>
<evidence type="ECO:0000256" key="9">
    <source>
        <dbReference type="HAMAP-Rule" id="MF_01808"/>
    </source>
</evidence>
<comment type="similarity">
    <text evidence="9">Belongs to the 'phage' integrase family. XerC subfamily.</text>
</comment>
<dbReference type="KEGG" id="rcr:NCTC10994_00975"/>
<dbReference type="GO" id="GO:0005737">
    <property type="term" value="C:cytoplasm"/>
    <property type="evidence" value="ECO:0007669"/>
    <property type="project" value="UniProtKB-SubCell"/>
</dbReference>
<dbReference type="Pfam" id="PF02899">
    <property type="entry name" value="Phage_int_SAM_1"/>
    <property type="match status" value="1"/>
</dbReference>
<feature type="active site" evidence="9">
    <location>
        <position position="187"/>
    </location>
</feature>
<dbReference type="InterPro" id="IPR010998">
    <property type="entry name" value="Integrase_recombinase_N"/>
</dbReference>
<evidence type="ECO:0000259" key="11">
    <source>
        <dbReference type="PROSITE" id="PS51900"/>
    </source>
</evidence>
<evidence type="ECO:0000256" key="2">
    <source>
        <dbReference type="ARBA" id="ARBA00022490"/>
    </source>
</evidence>
<feature type="domain" description="Tyr recombinase" evidence="10">
    <location>
        <begin position="119"/>
        <end position="306"/>
    </location>
</feature>
<dbReference type="CDD" id="cd00798">
    <property type="entry name" value="INT_XerDC_C"/>
    <property type="match status" value="1"/>
</dbReference>
<dbReference type="InterPro" id="IPR002104">
    <property type="entry name" value="Integrase_catalytic"/>
</dbReference>
<feature type="domain" description="Core-binding (CB)" evidence="11">
    <location>
        <begin position="11"/>
        <end position="98"/>
    </location>
</feature>
<accession>A0A2X4WR22</accession>
<keyword evidence="5 9" id="KW-0229">DNA integration</keyword>
<comment type="function">
    <text evidence="9">Site-specific tyrosine recombinase, which acts by catalyzing the cutting and rejoining of the recombining DNA molecules. The XerC-XerD complex is essential to convert dimers of the bacterial chromosome into monomers to permit their segregation at cell division. It also contributes to the segregational stability of plasmids.</text>
</comment>
<proteinExistence type="inferred from homology"/>
<dbReference type="GO" id="GO:0051301">
    <property type="term" value="P:cell division"/>
    <property type="evidence" value="ECO:0007669"/>
    <property type="project" value="UniProtKB-KW"/>
</dbReference>
<dbReference type="InterPro" id="IPR044068">
    <property type="entry name" value="CB"/>
</dbReference>
<sequence>MRTDGPRELPPPLAVHLDDFADHLALENNRSAHTVRAYSTDVRSLLAHLAATNPDARIADLDLATLRSWLAGQVEAGAARTTIARRTSTARAFTAWLVRTGRLDQDPAVRLASARAHRTLPTVLHDEQAIEVMEAAKSGAQELDPSALRDRVILEVLYATGIRVGELCGMDLGDVDSERRVLRVLGKGDKERVVPYGVPAADALDAWLRHGRPHLGRPSSGEALLLGKRGGRIDQRQVRTVVHDAVSAIPGAPDLAPHGLRHSAATHLLEGGADLRVVQEVLGHSSLATTQLYTHVSVARLRAVHEQAHPRA</sequence>
<keyword evidence="2 9" id="KW-0963">Cytoplasm</keyword>
<gene>
    <name evidence="12" type="primary">xerC_2</name>
    <name evidence="9" type="synonym">xerC</name>
    <name evidence="12" type="ORF">NCTC10994_00975</name>
</gene>
<feature type="active site" evidence="9">
    <location>
        <position position="163"/>
    </location>
</feature>
<evidence type="ECO:0000313" key="12">
    <source>
        <dbReference type="EMBL" id="SQI29395.1"/>
    </source>
</evidence>
<feature type="active site" description="O-(3'-phospho-DNA)-tyrosine intermediate" evidence="9">
    <location>
        <position position="293"/>
    </location>
</feature>
<keyword evidence="7 9" id="KW-0233">DNA recombination</keyword>
<evidence type="ECO:0000313" key="13">
    <source>
        <dbReference type="Proteomes" id="UP000249091"/>
    </source>
</evidence>
<dbReference type="GO" id="GO:0003677">
    <property type="term" value="F:DNA binding"/>
    <property type="evidence" value="ECO:0007669"/>
    <property type="project" value="UniProtKB-UniRule"/>
</dbReference>
<evidence type="ECO:0000256" key="8">
    <source>
        <dbReference type="ARBA" id="ARBA00023306"/>
    </source>
</evidence>
<dbReference type="PANTHER" id="PTHR30349:SF77">
    <property type="entry name" value="TYROSINE RECOMBINASE XERC"/>
    <property type="match status" value="1"/>
</dbReference>
<dbReference type="STRING" id="1219011.GCA_001895045_00693"/>
<keyword evidence="13" id="KW-1185">Reference proteome</keyword>
<evidence type="ECO:0000256" key="1">
    <source>
        <dbReference type="ARBA" id="ARBA00004496"/>
    </source>
</evidence>
<dbReference type="AlphaFoldDB" id="A0A2X4WR22"/>
<evidence type="ECO:0000256" key="4">
    <source>
        <dbReference type="ARBA" id="ARBA00022829"/>
    </source>
</evidence>
<protein>
    <recommendedName>
        <fullName evidence="9">Tyrosine recombinase XerC</fullName>
    </recommendedName>
</protein>
<reference evidence="12 13" key="1">
    <citation type="submission" date="2018-06" db="EMBL/GenBank/DDBJ databases">
        <authorList>
            <consortium name="Pathogen Informatics"/>
            <person name="Doyle S."/>
        </authorList>
    </citation>
    <scope>NUCLEOTIDE SEQUENCE [LARGE SCALE GENOMIC DNA]</scope>
    <source>
        <strain evidence="12 13">NCTC10994</strain>
    </source>
</reference>
<dbReference type="EMBL" id="LS483468">
    <property type="protein sequence ID" value="SQI29395.1"/>
    <property type="molecule type" value="Genomic_DNA"/>
</dbReference>
<dbReference type="Gene3D" id="1.10.443.10">
    <property type="entry name" value="Intergrase catalytic core"/>
    <property type="match status" value="1"/>
</dbReference>
<comment type="subunit">
    <text evidence="9">Forms a cyclic heterotetrameric complex composed of two molecules of XerC and two molecules of XerD.</text>
</comment>
<keyword evidence="8 9" id="KW-0131">Cell cycle</keyword>
<feature type="active site" evidence="9">
    <location>
        <position position="261"/>
    </location>
</feature>
<keyword evidence="6 9" id="KW-0238">DNA-binding</keyword>
<dbReference type="GO" id="GO:0006313">
    <property type="term" value="P:DNA transposition"/>
    <property type="evidence" value="ECO:0007669"/>
    <property type="project" value="UniProtKB-UniRule"/>
</dbReference>
<dbReference type="GO" id="GO:0009037">
    <property type="term" value="F:tyrosine-based site-specific recombinase activity"/>
    <property type="evidence" value="ECO:0007669"/>
    <property type="project" value="UniProtKB-UniRule"/>
</dbReference>
<dbReference type="Pfam" id="PF00589">
    <property type="entry name" value="Phage_integrase"/>
    <property type="match status" value="1"/>
</dbReference>
<evidence type="ECO:0000256" key="5">
    <source>
        <dbReference type="ARBA" id="ARBA00022908"/>
    </source>
</evidence>
<keyword evidence="4 9" id="KW-0159">Chromosome partition</keyword>
<evidence type="ECO:0000259" key="10">
    <source>
        <dbReference type="PROSITE" id="PS51898"/>
    </source>
</evidence>
<evidence type="ECO:0000256" key="6">
    <source>
        <dbReference type="ARBA" id="ARBA00023125"/>
    </source>
</evidence>
<dbReference type="PROSITE" id="PS51898">
    <property type="entry name" value="TYR_RECOMBINASE"/>
    <property type="match status" value="1"/>
</dbReference>
<dbReference type="HAMAP" id="MF_01808">
    <property type="entry name" value="Recomb_XerC_XerD"/>
    <property type="match status" value="1"/>
</dbReference>
<dbReference type="PANTHER" id="PTHR30349">
    <property type="entry name" value="PHAGE INTEGRASE-RELATED"/>
    <property type="match status" value="1"/>
</dbReference>
<dbReference type="SUPFAM" id="SSF56349">
    <property type="entry name" value="DNA breaking-rejoining enzymes"/>
    <property type="match status" value="1"/>
</dbReference>
<dbReference type="Gene3D" id="1.10.150.130">
    <property type="match status" value="1"/>
</dbReference>
<dbReference type="InterPro" id="IPR023009">
    <property type="entry name" value="Tyrosine_recombinase_XerC/XerD"/>
</dbReference>
<feature type="active site" evidence="9">
    <location>
        <position position="258"/>
    </location>
</feature>
<name>A0A2X4WR22_9NOCA</name>
<dbReference type="Proteomes" id="UP000249091">
    <property type="component" value="Chromosome 1"/>
</dbReference>
<dbReference type="InterPro" id="IPR050090">
    <property type="entry name" value="Tyrosine_recombinase_XerCD"/>
</dbReference>
<dbReference type="PROSITE" id="PS51900">
    <property type="entry name" value="CB"/>
    <property type="match status" value="1"/>
</dbReference>
<evidence type="ECO:0000256" key="3">
    <source>
        <dbReference type="ARBA" id="ARBA00022618"/>
    </source>
</evidence>
<keyword evidence="3 9" id="KW-0132">Cell division</keyword>
<dbReference type="GO" id="GO:0007059">
    <property type="term" value="P:chromosome segregation"/>
    <property type="evidence" value="ECO:0007669"/>
    <property type="project" value="UniProtKB-UniRule"/>
</dbReference>
<evidence type="ECO:0000256" key="7">
    <source>
        <dbReference type="ARBA" id="ARBA00023172"/>
    </source>
</evidence>
<organism evidence="12 13">
    <name type="scientific">Rhodococcus coprophilus</name>
    <dbReference type="NCBI Taxonomy" id="38310"/>
    <lineage>
        <taxon>Bacteria</taxon>
        <taxon>Bacillati</taxon>
        <taxon>Actinomycetota</taxon>
        <taxon>Actinomycetes</taxon>
        <taxon>Mycobacteriales</taxon>
        <taxon>Nocardiaceae</taxon>
        <taxon>Rhodococcus</taxon>
    </lineage>
</organism>